<organism evidence="2 3">
    <name type="scientific">Streptomyces abyssalis</name>
    <dbReference type="NCBI Taxonomy" id="933944"/>
    <lineage>
        <taxon>Bacteria</taxon>
        <taxon>Bacillati</taxon>
        <taxon>Actinomycetota</taxon>
        <taxon>Actinomycetes</taxon>
        <taxon>Kitasatosporales</taxon>
        <taxon>Streptomycetaceae</taxon>
        <taxon>Streptomyces</taxon>
    </lineage>
</organism>
<name>A0A1E7JUR1_9ACTN</name>
<reference evidence="2 3" key="1">
    <citation type="journal article" date="2016" name="Front. Microbiol.">
        <title>Comparative Genomics Analysis of Streptomyces Species Reveals Their Adaptation to the Marine Environment and Their Diversity at the Genomic Level.</title>
        <authorList>
            <person name="Tian X."/>
            <person name="Zhang Z."/>
            <person name="Yang T."/>
            <person name="Chen M."/>
            <person name="Li J."/>
            <person name="Chen F."/>
            <person name="Yang J."/>
            <person name="Li W."/>
            <person name="Zhang B."/>
            <person name="Zhang Z."/>
            <person name="Wu J."/>
            <person name="Zhang C."/>
            <person name="Long L."/>
            <person name="Xiao J."/>
        </authorList>
    </citation>
    <scope>NUCLEOTIDE SEQUENCE [LARGE SCALE GENOMIC DNA]</scope>
    <source>
        <strain evidence="2 3">SCSIO 10390</strain>
    </source>
</reference>
<evidence type="ECO:0000313" key="3">
    <source>
        <dbReference type="Proteomes" id="UP000176087"/>
    </source>
</evidence>
<dbReference type="EMBL" id="LJGT01000036">
    <property type="protein sequence ID" value="OEU93669.1"/>
    <property type="molecule type" value="Genomic_DNA"/>
</dbReference>
<dbReference type="Proteomes" id="UP000176087">
    <property type="component" value="Unassembled WGS sequence"/>
</dbReference>
<sequence>MGAGLLRHRPEAGEVRRVVHERRMANDRAVRQRGDGGFQMEHPGHGHGDHVCAQRLEGGAQLAHALLVRTSAEAHVHRSPALEHVPAVERPRRFHAEDGAAQGADRLLDGCGLGTPRSGPGPADQRRTAQDDHGVLHEHAVRAGLFGRHLDRPPAVVPQRPYIAVPLAHGERRVDRHPLQVGDQTLRETRDGRAYEGEGLRFGHGLTPYVGGRRAVIGGRGRATAG</sequence>
<gene>
    <name evidence="2" type="ORF">AN215_02510</name>
</gene>
<evidence type="ECO:0000256" key="1">
    <source>
        <dbReference type="SAM" id="MobiDB-lite"/>
    </source>
</evidence>
<evidence type="ECO:0000313" key="2">
    <source>
        <dbReference type="EMBL" id="OEU93669.1"/>
    </source>
</evidence>
<dbReference type="AlphaFoldDB" id="A0A1E7JUR1"/>
<feature type="region of interest" description="Disordered" evidence="1">
    <location>
        <begin position="105"/>
        <end position="130"/>
    </location>
</feature>
<proteinExistence type="predicted"/>
<protein>
    <submittedName>
        <fullName evidence="2">Uncharacterized protein</fullName>
    </submittedName>
</protein>
<accession>A0A1E7JUR1</accession>
<comment type="caution">
    <text evidence="2">The sequence shown here is derived from an EMBL/GenBank/DDBJ whole genome shotgun (WGS) entry which is preliminary data.</text>
</comment>
<keyword evidence="3" id="KW-1185">Reference proteome</keyword>